<keyword evidence="12" id="KW-0349">Heme</keyword>
<evidence type="ECO:0000313" key="13">
    <source>
        <dbReference type="EMBL" id="KZC05310.1"/>
    </source>
</evidence>
<dbReference type="EMBL" id="KQ434787">
    <property type="protein sequence ID" value="KZC05310.1"/>
    <property type="molecule type" value="Genomic_DNA"/>
</dbReference>
<dbReference type="AlphaFoldDB" id="A0A154P2G7"/>
<proteinExistence type="inferred from homology"/>
<keyword evidence="3 12" id="KW-0813">Transport</keyword>
<dbReference type="PANTHER" id="PTHR13337:SF2">
    <property type="entry name" value="SUCCINATE DEHYDROGENASE [UBIQUINONE] CYTOCHROME B SMALL SUBUNIT, MITOCHONDRIAL"/>
    <property type="match status" value="1"/>
</dbReference>
<reference evidence="13 14" key="1">
    <citation type="submission" date="2015-07" db="EMBL/GenBank/DDBJ databases">
        <title>The genome of Dufourea novaeangliae.</title>
        <authorList>
            <person name="Pan H."/>
            <person name="Kapheim K."/>
        </authorList>
    </citation>
    <scope>NUCLEOTIDE SEQUENCE [LARGE SCALE GENOMIC DNA]</scope>
    <source>
        <strain evidence="13">0120121106</strain>
        <tissue evidence="13">Whole body</tissue>
    </source>
</reference>
<keyword evidence="12" id="KW-0249">Electron transport</keyword>
<name>A0A154P2G7_DUFNO</name>
<dbReference type="InterPro" id="IPR007992">
    <property type="entry name" value="CybS"/>
</dbReference>
<evidence type="ECO:0000256" key="4">
    <source>
        <dbReference type="ARBA" id="ARBA00022692"/>
    </source>
</evidence>
<sequence>MIFERMISGNIFRKIRQLESISKTSIFSNTCKPLQLVRTSTSSSGLNRCLNSNVITNGSNGFLRKFPATTTVGLQQTRNAATPTGDHVKMWVLERIVAMALPIVMPAAFIMENAALDGLMSVLVVMHMHWGFEAMITDYARPIVVGPIIPKVLHISLILLSAVTLAGLLVLIHNGPGVARSIKDFWAIGKQKSSEPPQH</sequence>
<keyword evidence="12" id="KW-0816">Tricarboxylic acid cycle</keyword>
<evidence type="ECO:0000256" key="1">
    <source>
        <dbReference type="ARBA" id="ARBA00004448"/>
    </source>
</evidence>
<dbReference type="GO" id="GO:0006099">
    <property type="term" value="P:tricarboxylic acid cycle"/>
    <property type="evidence" value="ECO:0007669"/>
    <property type="project" value="UniProtKB-KW"/>
</dbReference>
<dbReference type="InterPro" id="IPR034804">
    <property type="entry name" value="SQR/QFR_C/D"/>
</dbReference>
<dbReference type="Pfam" id="PF05328">
    <property type="entry name" value="CybS"/>
    <property type="match status" value="1"/>
</dbReference>
<comment type="function">
    <text evidence="12">Membrane-anchoring subunit of succinate dehydrogenase (SDH) that is involved in complex II of the mitochondrial electron transport chain and is responsible for transferring electrons from succinate to ubiquinone (coenzyme Q).</text>
</comment>
<keyword evidence="14" id="KW-1185">Reference proteome</keyword>
<evidence type="ECO:0000256" key="7">
    <source>
        <dbReference type="ARBA" id="ARBA00022989"/>
    </source>
</evidence>
<keyword evidence="11 12" id="KW-0479">Metal-binding</keyword>
<dbReference type="Proteomes" id="UP000076502">
    <property type="component" value="Unassembled WGS sequence"/>
</dbReference>
<evidence type="ECO:0000313" key="14">
    <source>
        <dbReference type="Proteomes" id="UP000076502"/>
    </source>
</evidence>
<evidence type="ECO:0000256" key="2">
    <source>
        <dbReference type="ARBA" id="ARBA00007294"/>
    </source>
</evidence>
<feature type="binding site" evidence="10">
    <location>
        <position position="139"/>
    </location>
    <ligand>
        <name>a ubiquinone</name>
        <dbReference type="ChEBI" id="CHEBI:16389"/>
        <note>ligand shared with IP/SDHB</note>
    </ligand>
</feature>
<evidence type="ECO:0000256" key="8">
    <source>
        <dbReference type="ARBA" id="ARBA00023128"/>
    </source>
</evidence>
<keyword evidence="13" id="KW-0830">Ubiquinone</keyword>
<organism evidence="13 14">
    <name type="scientific">Dufourea novaeangliae</name>
    <name type="common">Sweat bee</name>
    <dbReference type="NCBI Taxonomy" id="178035"/>
    <lineage>
        <taxon>Eukaryota</taxon>
        <taxon>Metazoa</taxon>
        <taxon>Ecdysozoa</taxon>
        <taxon>Arthropoda</taxon>
        <taxon>Hexapoda</taxon>
        <taxon>Insecta</taxon>
        <taxon>Pterygota</taxon>
        <taxon>Neoptera</taxon>
        <taxon>Endopterygota</taxon>
        <taxon>Hymenoptera</taxon>
        <taxon>Apocrita</taxon>
        <taxon>Aculeata</taxon>
        <taxon>Apoidea</taxon>
        <taxon>Anthophila</taxon>
        <taxon>Halictidae</taxon>
        <taxon>Rophitinae</taxon>
        <taxon>Dufourea</taxon>
    </lineage>
</organism>
<evidence type="ECO:0000256" key="6">
    <source>
        <dbReference type="ARBA" id="ARBA00022946"/>
    </source>
</evidence>
<evidence type="ECO:0000256" key="11">
    <source>
        <dbReference type="PIRSR" id="PIRSR607992-2"/>
    </source>
</evidence>
<comment type="caution">
    <text evidence="12">Lacks conserved residue(s) required for the propagation of feature annotation.</text>
</comment>
<keyword evidence="5 12" id="KW-0999">Mitochondrion inner membrane</keyword>
<evidence type="ECO:0000256" key="10">
    <source>
        <dbReference type="PIRSR" id="PIRSR607992-1"/>
    </source>
</evidence>
<keyword evidence="6 12" id="KW-0809">Transit peptide</keyword>
<feature type="binding site" description="axial binding residue" evidence="11">
    <location>
        <position position="127"/>
    </location>
    <ligand>
        <name>heme b</name>
        <dbReference type="ChEBI" id="CHEBI:60344"/>
        <note>ligand shared with SDHC</note>
    </ligand>
    <ligandPart>
        <name>Fe</name>
        <dbReference type="ChEBI" id="CHEBI:18248"/>
    </ligandPart>
</feature>
<dbReference type="PANTHER" id="PTHR13337">
    <property type="entry name" value="SUCCINATE DEHYDROGENASE"/>
    <property type="match status" value="1"/>
</dbReference>
<dbReference type="GO" id="GO:0020037">
    <property type="term" value="F:heme binding"/>
    <property type="evidence" value="ECO:0007669"/>
    <property type="project" value="TreeGrafter"/>
</dbReference>
<dbReference type="GO" id="GO:0048039">
    <property type="term" value="F:ubiquinone binding"/>
    <property type="evidence" value="ECO:0007669"/>
    <property type="project" value="TreeGrafter"/>
</dbReference>
<keyword evidence="11" id="KW-0408">Iron</keyword>
<gene>
    <name evidence="13" type="ORF">WN55_05830</name>
</gene>
<accession>A0A154P2G7</accession>
<dbReference type="GO" id="GO:0046872">
    <property type="term" value="F:metal ion binding"/>
    <property type="evidence" value="ECO:0007669"/>
    <property type="project" value="UniProtKB-KW"/>
</dbReference>
<comment type="subcellular location">
    <subcellularLocation>
        <location evidence="1 12">Mitochondrion inner membrane</location>
        <topology evidence="1 12">Multi-pass membrane protein</topology>
    </subcellularLocation>
</comment>
<dbReference type="OMA" id="AKCRILS"/>
<keyword evidence="9 12" id="KW-0472">Membrane</keyword>
<dbReference type="Gene3D" id="1.20.1300.10">
    <property type="entry name" value="Fumarate reductase/succinate dehydrogenase, transmembrane subunit"/>
    <property type="match status" value="1"/>
</dbReference>
<dbReference type="GO" id="GO:0005743">
    <property type="term" value="C:mitochondrial inner membrane"/>
    <property type="evidence" value="ECO:0007669"/>
    <property type="project" value="UniProtKB-SubCell"/>
</dbReference>
<evidence type="ECO:0000256" key="9">
    <source>
        <dbReference type="ARBA" id="ARBA00023136"/>
    </source>
</evidence>
<keyword evidence="7 12" id="KW-1133">Transmembrane helix</keyword>
<dbReference type="GO" id="GO:0006121">
    <property type="term" value="P:mitochondrial electron transport, succinate to ubiquinone"/>
    <property type="evidence" value="ECO:0007669"/>
    <property type="project" value="TreeGrafter"/>
</dbReference>
<dbReference type="OrthoDB" id="18577at2759"/>
<comment type="similarity">
    <text evidence="2 12">Belongs to the CybS family.</text>
</comment>
<protein>
    <recommendedName>
        <fullName evidence="12">Succinate dehydrogenase [ubiquinone] cytochrome b small subunit</fullName>
    </recommendedName>
</protein>
<evidence type="ECO:0000256" key="5">
    <source>
        <dbReference type="ARBA" id="ARBA00022792"/>
    </source>
</evidence>
<evidence type="ECO:0000256" key="12">
    <source>
        <dbReference type="RuleBase" id="RU364031"/>
    </source>
</evidence>
<dbReference type="STRING" id="178035.A0A154P2G7"/>
<keyword evidence="8 12" id="KW-0496">Mitochondrion</keyword>
<keyword evidence="4 12" id="KW-0812">Transmembrane</keyword>
<feature type="transmembrane region" description="Helical" evidence="12">
    <location>
        <begin position="152"/>
        <end position="172"/>
    </location>
</feature>
<evidence type="ECO:0000256" key="3">
    <source>
        <dbReference type="ARBA" id="ARBA00022448"/>
    </source>
</evidence>